<evidence type="ECO:0000259" key="4">
    <source>
        <dbReference type="Pfam" id="PF03763"/>
    </source>
</evidence>
<dbReference type="AlphaFoldDB" id="A0AAD3Y6B9"/>
<gene>
    <name evidence="5" type="ORF">Nepgr_033115</name>
</gene>
<feature type="domain" description="Remorin C-terminal" evidence="4">
    <location>
        <begin position="221"/>
        <end position="323"/>
    </location>
</feature>
<keyword evidence="2" id="KW-0175">Coiled coil</keyword>
<accession>A0AAD3Y6B9</accession>
<evidence type="ECO:0000256" key="3">
    <source>
        <dbReference type="SAM" id="MobiDB-lite"/>
    </source>
</evidence>
<name>A0AAD3Y6B9_NEPGR</name>
<comment type="caution">
    <text evidence="5">The sequence shown here is derived from an EMBL/GenBank/DDBJ whole genome shotgun (WGS) entry which is preliminary data.</text>
</comment>
<comment type="similarity">
    <text evidence="1">Belongs to the remorin family.</text>
</comment>
<proteinExistence type="inferred from homology"/>
<reference evidence="5" key="1">
    <citation type="submission" date="2023-05" db="EMBL/GenBank/DDBJ databases">
        <title>Nepenthes gracilis genome sequencing.</title>
        <authorList>
            <person name="Fukushima K."/>
        </authorList>
    </citation>
    <scope>NUCLEOTIDE SEQUENCE</scope>
    <source>
        <strain evidence="5">SING2019-196</strain>
    </source>
</reference>
<keyword evidence="6" id="KW-1185">Reference proteome</keyword>
<dbReference type="PANTHER" id="PTHR31775:SF5">
    <property type="entry name" value="REMORIN 1.4"/>
    <property type="match status" value="1"/>
</dbReference>
<evidence type="ECO:0000256" key="1">
    <source>
        <dbReference type="ARBA" id="ARBA00005711"/>
    </source>
</evidence>
<dbReference type="Proteomes" id="UP001279734">
    <property type="component" value="Unassembled WGS sequence"/>
</dbReference>
<dbReference type="PANTHER" id="PTHR31775">
    <property type="entry name" value="OS02G0117200 PROTEIN"/>
    <property type="match status" value="1"/>
</dbReference>
<evidence type="ECO:0000256" key="2">
    <source>
        <dbReference type="SAM" id="Coils"/>
    </source>
</evidence>
<dbReference type="Pfam" id="PF03763">
    <property type="entry name" value="Remorin_C"/>
    <property type="match status" value="1"/>
</dbReference>
<evidence type="ECO:0000313" key="6">
    <source>
        <dbReference type="Proteomes" id="UP001279734"/>
    </source>
</evidence>
<feature type="compositionally biased region" description="Basic and acidic residues" evidence="3">
    <location>
        <begin position="31"/>
        <end position="46"/>
    </location>
</feature>
<feature type="region of interest" description="Disordered" evidence="3">
    <location>
        <begin position="1"/>
        <end position="46"/>
    </location>
</feature>
<dbReference type="InterPro" id="IPR005516">
    <property type="entry name" value="Remorin_C"/>
</dbReference>
<feature type="region of interest" description="Disordered" evidence="3">
    <location>
        <begin position="179"/>
        <end position="206"/>
    </location>
</feature>
<feature type="coiled-coil region" evidence="2">
    <location>
        <begin position="255"/>
        <end position="282"/>
    </location>
</feature>
<organism evidence="5 6">
    <name type="scientific">Nepenthes gracilis</name>
    <name type="common">Slender pitcher plant</name>
    <dbReference type="NCBI Taxonomy" id="150966"/>
    <lineage>
        <taxon>Eukaryota</taxon>
        <taxon>Viridiplantae</taxon>
        <taxon>Streptophyta</taxon>
        <taxon>Embryophyta</taxon>
        <taxon>Tracheophyta</taxon>
        <taxon>Spermatophyta</taxon>
        <taxon>Magnoliopsida</taxon>
        <taxon>eudicotyledons</taxon>
        <taxon>Gunneridae</taxon>
        <taxon>Pentapetalae</taxon>
        <taxon>Caryophyllales</taxon>
        <taxon>Nepenthaceae</taxon>
        <taxon>Nepenthes</taxon>
    </lineage>
</organism>
<dbReference type="EMBL" id="BSYO01000040">
    <property type="protein sequence ID" value="GMH31272.1"/>
    <property type="molecule type" value="Genomic_DNA"/>
</dbReference>
<evidence type="ECO:0000313" key="5">
    <source>
        <dbReference type="EMBL" id="GMH31272.1"/>
    </source>
</evidence>
<protein>
    <recommendedName>
        <fullName evidence="4">Remorin C-terminal domain-containing protein</fullName>
    </recommendedName>
</protein>
<sequence>MKRVQPWPTLFPSSTTTTSKSLVNTIPADQETGRRDSTSDTGRRCEPATWSMSSLLAVLPESPSPICSSDAGSSPNSPPDFCSFSQSHVSSELSNARNQITTHLPCLCKLSESRIERDYADANSKNKYEFEAMAGGSGKEEWVGSSMRGSMSSSTVYESAVDHREIISGSTSSAALLTEEEAVEEETAGPKQTPHPIPTPRRNRRPKPYTDFLDQLKTQQIDAQIDTWCKSKHIKLQNKLRRKDADIDAWEWREINKAKQDMKTVEKKLQEKRAKAEEKMQVRIGHVKMVSANERTRWQRLISRKMSEVAKASEKMRATKSMTWLKRMTCCWI</sequence>